<name>A0A0F8YT26_9ZZZZ</name>
<accession>A0A0F8YT26</accession>
<dbReference type="InterPro" id="IPR000960">
    <property type="entry name" value="Flavin_mOase"/>
</dbReference>
<comment type="caution">
    <text evidence="6">The sequence shown here is derived from an EMBL/GenBank/DDBJ whole genome shotgun (WGS) entry which is preliminary data.</text>
</comment>
<keyword evidence="5" id="KW-0560">Oxidoreductase</keyword>
<proteinExistence type="inferred from homology"/>
<evidence type="ECO:0000256" key="4">
    <source>
        <dbReference type="ARBA" id="ARBA00022857"/>
    </source>
</evidence>
<dbReference type="EMBL" id="LAZR01051707">
    <property type="protein sequence ID" value="KKK84587.1"/>
    <property type="molecule type" value="Genomic_DNA"/>
</dbReference>
<evidence type="ECO:0000256" key="2">
    <source>
        <dbReference type="ARBA" id="ARBA00022630"/>
    </source>
</evidence>
<evidence type="ECO:0000313" key="6">
    <source>
        <dbReference type="EMBL" id="KKK84587.1"/>
    </source>
</evidence>
<dbReference type="AlphaFoldDB" id="A0A0F8YT26"/>
<comment type="similarity">
    <text evidence="1">Belongs to the FMO family.</text>
</comment>
<dbReference type="InterPro" id="IPR020946">
    <property type="entry name" value="Flavin_mOase-like"/>
</dbReference>
<evidence type="ECO:0000256" key="3">
    <source>
        <dbReference type="ARBA" id="ARBA00022827"/>
    </source>
</evidence>
<gene>
    <name evidence="6" type="ORF">LCGC14_2781840</name>
</gene>
<keyword evidence="2" id="KW-0285">Flavoprotein</keyword>
<sequence length="362" mass="39818">MTRRIAVIGAGAAGLCAARHLKADGHDVTIYEIGTRIGGLWVYENDNGMSPAYKSLHVNSETAVTAYADHPFAPGTPLYPDHAQMTDYLESYADRFDLRGLIRLNARVLSVVSEGGGWRLSTKDDTLRYDAVVVGSGHQSVPRHPPFRDDFTGDYIHSHAYRAPEPFRDKRVLVVGIGNSACDIAAEICTQTAHTVIAARSPVLLMPRMFLGVPTSRVLGKLEKSWMPWPLRRAIRGAIARMAHGTMEQWGFRTPKSRTHPAGHHLLIGQFIWNRITARPGVAAVTGQQVTFDDGSTDRFDAMIAATGYHVETPFLPDRLAPMDGDWPALYHRVVKPGARGLYYMGFFNVSGGGNIRIDAIS</sequence>
<dbReference type="PRINTS" id="PR00370">
    <property type="entry name" value="FMOXYGENASE"/>
</dbReference>
<keyword evidence="4" id="KW-0521">NADP</keyword>
<organism evidence="6">
    <name type="scientific">marine sediment metagenome</name>
    <dbReference type="NCBI Taxonomy" id="412755"/>
    <lineage>
        <taxon>unclassified sequences</taxon>
        <taxon>metagenomes</taxon>
        <taxon>ecological metagenomes</taxon>
    </lineage>
</organism>
<evidence type="ECO:0000256" key="1">
    <source>
        <dbReference type="ARBA" id="ARBA00009183"/>
    </source>
</evidence>
<keyword evidence="3" id="KW-0274">FAD</keyword>
<dbReference type="GO" id="GO:0004499">
    <property type="term" value="F:N,N-dimethylaniline monooxygenase activity"/>
    <property type="evidence" value="ECO:0007669"/>
    <property type="project" value="InterPro"/>
</dbReference>
<dbReference type="InterPro" id="IPR050346">
    <property type="entry name" value="FMO-like"/>
</dbReference>
<dbReference type="InterPro" id="IPR036188">
    <property type="entry name" value="FAD/NAD-bd_sf"/>
</dbReference>
<dbReference type="Pfam" id="PF00743">
    <property type="entry name" value="FMO-like"/>
    <property type="match status" value="1"/>
</dbReference>
<dbReference type="PIRSF" id="PIRSF000332">
    <property type="entry name" value="FMO"/>
    <property type="match status" value="1"/>
</dbReference>
<dbReference type="SUPFAM" id="SSF51905">
    <property type="entry name" value="FAD/NAD(P)-binding domain"/>
    <property type="match status" value="2"/>
</dbReference>
<protein>
    <recommendedName>
        <fullName evidence="7">Monooxygenase</fullName>
    </recommendedName>
</protein>
<feature type="non-terminal residue" evidence="6">
    <location>
        <position position="362"/>
    </location>
</feature>
<dbReference type="GO" id="GO:0050660">
    <property type="term" value="F:flavin adenine dinucleotide binding"/>
    <property type="evidence" value="ECO:0007669"/>
    <property type="project" value="InterPro"/>
</dbReference>
<evidence type="ECO:0008006" key="7">
    <source>
        <dbReference type="Google" id="ProtNLM"/>
    </source>
</evidence>
<dbReference type="Gene3D" id="3.50.50.60">
    <property type="entry name" value="FAD/NAD(P)-binding domain"/>
    <property type="match status" value="1"/>
</dbReference>
<dbReference type="GO" id="GO:0050661">
    <property type="term" value="F:NADP binding"/>
    <property type="evidence" value="ECO:0007669"/>
    <property type="project" value="InterPro"/>
</dbReference>
<dbReference type="PANTHER" id="PTHR23023">
    <property type="entry name" value="DIMETHYLANILINE MONOOXYGENASE"/>
    <property type="match status" value="1"/>
</dbReference>
<evidence type="ECO:0000256" key="5">
    <source>
        <dbReference type="ARBA" id="ARBA00023002"/>
    </source>
</evidence>
<reference evidence="6" key="1">
    <citation type="journal article" date="2015" name="Nature">
        <title>Complex archaea that bridge the gap between prokaryotes and eukaryotes.</title>
        <authorList>
            <person name="Spang A."/>
            <person name="Saw J.H."/>
            <person name="Jorgensen S.L."/>
            <person name="Zaremba-Niedzwiedzka K."/>
            <person name="Martijn J."/>
            <person name="Lind A.E."/>
            <person name="van Eijk R."/>
            <person name="Schleper C."/>
            <person name="Guy L."/>
            <person name="Ettema T.J."/>
        </authorList>
    </citation>
    <scope>NUCLEOTIDE SEQUENCE</scope>
</reference>